<dbReference type="EMBL" id="AP024488">
    <property type="protein sequence ID" value="BCS94990.1"/>
    <property type="molecule type" value="Genomic_DNA"/>
</dbReference>
<feature type="domain" description="TsaA-like" evidence="3">
    <location>
        <begin position="11"/>
        <end position="162"/>
    </location>
</feature>
<proteinExistence type="inferred from homology"/>
<evidence type="ECO:0000256" key="1">
    <source>
        <dbReference type="ARBA" id="ARBA00022691"/>
    </source>
</evidence>
<dbReference type="NCBIfam" id="TIGR00104">
    <property type="entry name" value="tRNA_TsaA"/>
    <property type="match status" value="1"/>
</dbReference>
<dbReference type="PROSITE" id="PS51668">
    <property type="entry name" value="TSAA_2"/>
    <property type="match status" value="1"/>
</dbReference>
<organism evidence="4 5">
    <name type="scientific">Desulfoluna limicola</name>
    <dbReference type="NCBI Taxonomy" id="2810562"/>
    <lineage>
        <taxon>Bacteria</taxon>
        <taxon>Pseudomonadati</taxon>
        <taxon>Thermodesulfobacteriota</taxon>
        <taxon>Desulfobacteria</taxon>
        <taxon>Desulfobacterales</taxon>
        <taxon>Desulfolunaceae</taxon>
        <taxon>Desulfoluna</taxon>
    </lineage>
</organism>
<name>A0ABN6F0F6_9BACT</name>
<reference evidence="4 5" key="1">
    <citation type="submission" date="2021-02" db="EMBL/GenBank/DDBJ databases">
        <title>Complete genome of Desulfoluna sp. strain ASN36.</title>
        <authorList>
            <person name="Takahashi A."/>
            <person name="Kojima H."/>
            <person name="Fukui M."/>
        </authorList>
    </citation>
    <scope>NUCLEOTIDE SEQUENCE [LARGE SCALE GENOMIC DNA]</scope>
    <source>
        <strain evidence="4 5">ASN36</strain>
    </source>
</reference>
<gene>
    <name evidence="4" type="ORF">DSLASN_06220</name>
</gene>
<evidence type="ECO:0000313" key="5">
    <source>
        <dbReference type="Proteomes" id="UP001320148"/>
    </source>
</evidence>
<dbReference type="Pfam" id="PF01980">
    <property type="entry name" value="TrmO_N"/>
    <property type="match status" value="1"/>
</dbReference>
<sequence>MENMNWPDMVLTPIGRVVSSLDLPSLKVGKKSDELEPSRGDVRGEYDKIKELESAIELFDDQSERLHGIEAFSHIVVVYWPHLIKPEDRQLTQVHPMGNREIPKQGIFATCSPVRPNPVLISVVRLLSRHGNTLNVKGFEAVNNSPVIDIKPCSPHYFHAENMVIPDWMPGR</sequence>
<dbReference type="Gene3D" id="2.40.30.70">
    <property type="entry name" value="YaeB-like"/>
    <property type="match status" value="1"/>
</dbReference>
<dbReference type="PANTHER" id="PTHR12818:SF0">
    <property type="entry name" value="TRNA (ADENINE(37)-N6)-METHYLTRANSFERASE"/>
    <property type="match status" value="1"/>
</dbReference>
<accession>A0ABN6F0F6</accession>
<dbReference type="RefSeq" id="WP_236891284.1">
    <property type="nucleotide sequence ID" value="NZ_AP024488.1"/>
</dbReference>
<dbReference type="Proteomes" id="UP001320148">
    <property type="component" value="Chromosome"/>
</dbReference>
<keyword evidence="5" id="KW-1185">Reference proteome</keyword>
<dbReference type="InterPro" id="IPR036414">
    <property type="entry name" value="YaeB_N_sf"/>
</dbReference>
<evidence type="ECO:0000259" key="3">
    <source>
        <dbReference type="PROSITE" id="PS51668"/>
    </source>
</evidence>
<keyword evidence="1" id="KW-0949">S-adenosyl-L-methionine</keyword>
<dbReference type="InterPro" id="IPR036413">
    <property type="entry name" value="YaeB-like_sf"/>
</dbReference>
<dbReference type="InterPro" id="IPR023370">
    <property type="entry name" value="TrmO-like_N"/>
</dbReference>
<evidence type="ECO:0000256" key="2">
    <source>
        <dbReference type="ARBA" id="ARBA00033753"/>
    </source>
</evidence>
<comment type="similarity">
    <text evidence="2">Belongs to the tRNA methyltransferase O family.</text>
</comment>
<dbReference type="InterPro" id="IPR040372">
    <property type="entry name" value="YaeB-like"/>
</dbReference>
<dbReference type="SUPFAM" id="SSF118196">
    <property type="entry name" value="YaeB-like"/>
    <property type="match status" value="1"/>
</dbReference>
<dbReference type="CDD" id="cd09281">
    <property type="entry name" value="UPF0066"/>
    <property type="match status" value="1"/>
</dbReference>
<protein>
    <recommendedName>
        <fullName evidence="3">TsaA-like domain-containing protein</fullName>
    </recommendedName>
</protein>
<evidence type="ECO:0000313" key="4">
    <source>
        <dbReference type="EMBL" id="BCS94990.1"/>
    </source>
</evidence>
<dbReference type="PANTHER" id="PTHR12818">
    <property type="entry name" value="TRNA (ADENINE(37)-N6)-METHYLTRANSFERASE"/>
    <property type="match status" value="1"/>
</dbReference>